<comment type="caution">
    <text evidence="1">The sequence shown here is derived from an EMBL/GenBank/DDBJ whole genome shotgun (WGS) entry which is preliminary data.</text>
</comment>
<dbReference type="NCBIfam" id="NF005679">
    <property type="entry name" value="PRK07475.1"/>
    <property type="match status" value="1"/>
</dbReference>
<dbReference type="RefSeq" id="WP_054752361.1">
    <property type="nucleotide sequence ID" value="NZ_JBHUMZ010000019.1"/>
</dbReference>
<protein>
    <submittedName>
        <fullName evidence="1">Aspartate/glutamate racemase family protein</fullName>
    </submittedName>
</protein>
<gene>
    <name evidence="1" type="ORF">ACFSW4_07185</name>
</gene>
<dbReference type="EMBL" id="JBHUMZ010000019">
    <property type="protein sequence ID" value="MFD2638640.1"/>
    <property type="molecule type" value="Genomic_DNA"/>
</dbReference>
<organism evidence="1 2">
    <name type="scientific">Piscibacillus salipiscarius</name>
    <dbReference type="NCBI Taxonomy" id="299480"/>
    <lineage>
        <taxon>Bacteria</taxon>
        <taxon>Bacillati</taxon>
        <taxon>Bacillota</taxon>
        <taxon>Bacilli</taxon>
        <taxon>Bacillales</taxon>
        <taxon>Bacillaceae</taxon>
        <taxon>Piscibacillus</taxon>
    </lineage>
</organism>
<proteinExistence type="predicted"/>
<sequence>MLYRANPGQVSYGESIGILLMDTYTPFVPGDVGNATTYSFPVRFQRVQGLTFDQLLTKDQALVEPLLEAGHELVKEGVRAITGDCGYMAMFQKEIAKELKVPVFLSSLLQLPFMSAMLGPNEKIGIICSHSTYFDHDLISGMGLYVDPGKISVIGMETQEHFRLAAHVENGLLDPEVVEQEALSVAIDLVTREPEVKMILLECSSLPPYGKAIQQATGLPVFDYITMIEYVHSALVKKRYKGFM</sequence>
<dbReference type="Proteomes" id="UP001597452">
    <property type="component" value="Unassembled WGS sequence"/>
</dbReference>
<evidence type="ECO:0000313" key="1">
    <source>
        <dbReference type="EMBL" id="MFD2638640.1"/>
    </source>
</evidence>
<name>A0ABW5QAZ3_9BACI</name>
<reference evidence="2" key="1">
    <citation type="journal article" date="2019" name="Int. J. Syst. Evol. Microbiol.">
        <title>The Global Catalogue of Microorganisms (GCM) 10K type strain sequencing project: providing services to taxonomists for standard genome sequencing and annotation.</title>
        <authorList>
            <consortium name="The Broad Institute Genomics Platform"/>
            <consortium name="The Broad Institute Genome Sequencing Center for Infectious Disease"/>
            <person name="Wu L."/>
            <person name="Ma J."/>
        </authorList>
    </citation>
    <scope>NUCLEOTIDE SEQUENCE [LARGE SCALE GENOMIC DNA]</scope>
    <source>
        <strain evidence="2">TISTR 1571</strain>
    </source>
</reference>
<keyword evidence="2" id="KW-1185">Reference proteome</keyword>
<accession>A0ABW5QAZ3</accession>
<evidence type="ECO:0000313" key="2">
    <source>
        <dbReference type="Proteomes" id="UP001597452"/>
    </source>
</evidence>